<keyword evidence="7" id="KW-1185">Reference proteome</keyword>
<dbReference type="GO" id="GO:0016020">
    <property type="term" value="C:membrane"/>
    <property type="evidence" value="ECO:0007669"/>
    <property type="project" value="UniProtKB-SubCell"/>
</dbReference>
<evidence type="ECO:0000256" key="2">
    <source>
        <dbReference type="ARBA" id="ARBA00022692"/>
    </source>
</evidence>
<keyword evidence="3 5" id="KW-1133">Transmembrane helix</keyword>
<comment type="subcellular location">
    <subcellularLocation>
        <location evidence="1">Membrane</location>
        <topology evidence="1">Multi-pass membrane protein</topology>
    </subcellularLocation>
</comment>
<feature type="transmembrane region" description="Helical" evidence="5">
    <location>
        <begin position="204"/>
        <end position="222"/>
    </location>
</feature>
<feature type="transmembrane region" description="Helical" evidence="5">
    <location>
        <begin position="139"/>
        <end position="160"/>
    </location>
</feature>
<feature type="transmembrane region" description="Helical" evidence="5">
    <location>
        <begin position="21"/>
        <end position="41"/>
    </location>
</feature>
<protein>
    <submittedName>
        <fullName evidence="6">Bile acid:sodium symporter family protein</fullName>
    </submittedName>
</protein>
<dbReference type="Pfam" id="PF01758">
    <property type="entry name" value="SBF"/>
    <property type="match status" value="1"/>
</dbReference>
<gene>
    <name evidence="6" type="ORF">DW682_07105</name>
</gene>
<organism evidence="6 7">
    <name type="scientific">Collinsella intestinalis</name>
    <dbReference type="NCBI Taxonomy" id="147207"/>
    <lineage>
        <taxon>Bacteria</taxon>
        <taxon>Bacillati</taxon>
        <taxon>Actinomycetota</taxon>
        <taxon>Coriobacteriia</taxon>
        <taxon>Coriobacteriales</taxon>
        <taxon>Coriobacteriaceae</taxon>
        <taxon>Collinsella</taxon>
    </lineage>
</organism>
<keyword evidence="2 5" id="KW-0812">Transmembrane</keyword>
<feature type="transmembrane region" description="Helical" evidence="5">
    <location>
        <begin position="242"/>
        <end position="264"/>
    </location>
</feature>
<evidence type="ECO:0000313" key="6">
    <source>
        <dbReference type="EMBL" id="RHF37364.1"/>
    </source>
</evidence>
<dbReference type="InterPro" id="IPR004710">
    <property type="entry name" value="Bilac:Na_transpt"/>
</dbReference>
<keyword evidence="4 5" id="KW-0472">Membrane</keyword>
<feature type="transmembrane region" description="Helical" evidence="5">
    <location>
        <begin position="53"/>
        <end position="70"/>
    </location>
</feature>
<comment type="caution">
    <text evidence="6">The sequence shown here is derived from an EMBL/GenBank/DDBJ whole genome shotgun (WGS) entry which is preliminary data.</text>
</comment>
<evidence type="ECO:0000256" key="5">
    <source>
        <dbReference type="SAM" id="Phobius"/>
    </source>
</evidence>
<evidence type="ECO:0000313" key="7">
    <source>
        <dbReference type="Proteomes" id="UP000283983"/>
    </source>
</evidence>
<feature type="transmembrane region" description="Helical" evidence="5">
    <location>
        <begin position="82"/>
        <end position="105"/>
    </location>
</feature>
<dbReference type="PANTHER" id="PTHR10361:SF28">
    <property type="entry name" value="P3 PROTEIN-RELATED"/>
    <property type="match status" value="1"/>
</dbReference>
<dbReference type="Gene3D" id="1.20.1530.20">
    <property type="match status" value="1"/>
</dbReference>
<dbReference type="AlphaFoldDB" id="A0A414NE68"/>
<proteinExistence type="predicted"/>
<dbReference type="PANTHER" id="PTHR10361">
    <property type="entry name" value="SODIUM-BILE ACID COTRANSPORTER"/>
    <property type="match status" value="1"/>
</dbReference>
<dbReference type="EMBL" id="QSLJ01000002">
    <property type="protein sequence ID" value="RHF37364.1"/>
    <property type="molecule type" value="Genomic_DNA"/>
</dbReference>
<feature type="transmembrane region" description="Helical" evidence="5">
    <location>
        <begin position="111"/>
        <end position="132"/>
    </location>
</feature>
<sequence length="342" mass="36438">MLGTQRPNEEAGMEAWKRLGGFIGANMPVIVVGCVATGVLFPRELAWLEPLVPAHFAFMTFQGSLGNTLGQLGEVLRHPAPLLAILGVTLVAMPALAFLLSSAIFAGNTDIVTGILIEYSVPIGIVSFMWVGMFSGNTALGLTAILVSTLVSPITIPLTLKLLMGASIDVDAPAMMFDMTLMIAAPALVGMIVNDLTRGWGRDVLSPVAAPLSKIFLVLIITSNSTAMSEYVLHMTWMRLGVALFILLFTLSGFAWGALMARVLRVNASTAVTMSFDCGLRNISSGAVIATRYFPGEVVFPVMCGTLFQQLLASLVGRTMTRAVERGNALQRQEGRSDEGRG</sequence>
<reference evidence="6 7" key="1">
    <citation type="submission" date="2018-08" db="EMBL/GenBank/DDBJ databases">
        <title>A genome reference for cultivated species of the human gut microbiota.</title>
        <authorList>
            <person name="Zou Y."/>
            <person name="Xue W."/>
            <person name="Luo G."/>
        </authorList>
    </citation>
    <scope>NUCLEOTIDE SEQUENCE [LARGE SCALE GENOMIC DNA]</scope>
    <source>
        <strain evidence="6 7">AM25-33</strain>
    </source>
</reference>
<evidence type="ECO:0000256" key="3">
    <source>
        <dbReference type="ARBA" id="ARBA00022989"/>
    </source>
</evidence>
<dbReference type="Proteomes" id="UP000283983">
    <property type="component" value="Unassembled WGS sequence"/>
</dbReference>
<accession>A0A414NE68</accession>
<evidence type="ECO:0000256" key="4">
    <source>
        <dbReference type="ARBA" id="ARBA00023136"/>
    </source>
</evidence>
<dbReference type="InParanoid" id="A0A414NE68"/>
<dbReference type="InterPro" id="IPR038770">
    <property type="entry name" value="Na+/solute_symporter_sf"/>
</dbReference>
<dbReference type="PROSITE" id="PS51257">
    <property type="entry name" value="PROKAR_LIPOPROTEIN"/>
    <property type="match status" value="1"/>
</dbReference>
<evidence type="ECO:0000256" key="1">
    <source>
        <dbReference type="ARBA" id="ARBA00004141"/>
    </source>
</evidence>
<name>A0A414NE68_9ACTN</name>
<feature type="transmembrane region" description="Helical" evidence="5">
    <location>
        <begin position="172"/>
        <end position="192"/>
    </location>
</feature>
<dbReference type="InterPro" id="IPR002657">
    <property type="entry name" value="BilAc:Na_symport/Acr3"/>
</dbReference>